<keyword evidence="12" id="KW-1185">Reference proteome</keyword>
<comment type="subcellular location">
    <subcellularLocation>
        <location evidence="1 10">Periplasm</location>
    </subcellularLocation>
</comment>
<dbReference type="Gene3D" id="2.50.20.10">
    <property type="entry name" value="Lipoprotein localisation LolA/LolB/LppX"/>
    <property type="match status" value="1"/>
</dbReference>
<organism evidence="11 12">
    <name type="scientific">Inhella inkyongensis</name>
    <dbReference type="NCBI Taxonomy" id="392593"/>
    <lineage>
        <taxon>Bacteria</taxon>
        <taxon>Pseudomonadati</taxon>
        <taxon>Pseudomonadota</taxon>
        <taxon>Betaproteobacteria</taxon>
        <taxon>Burkholderiales</taxon>
        <taxon>Sphaerotilaceae</taxon>
        <taxon>Inhella</taxon>
    </lineage>
</organism>
<keyword evidence="8 10" id="KW-0653">Protein transport</keyword>
<sequence precursor="true">MKSISCFLAAALSVFLAGSLQAAGLDQLLRFQREIQSARVQFTQTVSSPDGKKQRQTRGQFEFQRPNRFRFDYAAPQSQILIGDGKKVWMIDPDLNQASSRALDQVFSSTPVALLAGASLGEAFELKDDGQSGDLAWVAARPKQTDAGIQSLRIALRGRELAQLEIVDGLGQRSRMVFQGFEANAKIEPERLRFAPQPGMDVIEGQ</sequence>
<dbReference type="NCBIfam" id="TIGR00547">
    <property type="entry name" value="lolA"/>
    <property type="match status" value="1"/>
</dbReference>
<protein>
    <recommendedName>
        <fullName evidence="4 10">Outer-membrane lipoprotein carrier protein</fullName>
    </recommendedName>
</protein>
<evidence type="ECO:0000256" key="2">
    <source>
        <dbReference type="ARBA" id="ARBA00007615"/>
    </source>
</evidence>
<dbReference type="RefSeq" id="WP_138856776.1">
    <property type="nucleotide sequence ID" value="NZ_CP040709.1"/>
</dbReference>
<keyword evidence="6 10" id="KW-0732">Signal</keyword>
<dbReference type="HAMAP" id="MF_00240">
    <property type="entry name" value="LolA"/>
    <property type="match status" value="1"/>
</dbReference>
<feature type="chain" id="PRO_5033190976" description="Outer-membrane lipoprotein carrier protein" evidence="10">
    <location>
        <begin position="23"/>
        <end position="206"/>
    </location>
</feature>
<dbReference type="Pfam" id="PF03548">
    <property type="entry name" value="LolA"/>
    <property type="match status" value="1"/>
</dbReference>
<dbReference type="GO" id="GO:0044874">
    <property type="term" value="P:lipoprotein localization to outer membrane"/>
    <property type="evidence" value="ECO:0007669"/>
    <property type="project" value="UniProtKB-UniRule"/>
</dbReference>
<dbReference type="PANTHER" id="PTHR35869:SF1">
    <property type="entry name" value="OUTER-MEMBRANE LIPOPROTEIN CARRIER PROTEIN"/>
    <property type="match status" value="1"/>
</dbReference>
<dbReference type="Proteomes" id="UP000554837">
    <property type="component" value="Unassembled WGS sequence"/>
</dbReference>
<evidence type="ECO:0000256" key="5">
    <source>
        <dbReference type="ARBA" id="ARBA00022448"/>
    </source>
</evidence>
<name>A0A840S506_9BURK</name>
<evidence type="ECO:0000256" key="1">
    <source>
        <dbReference type="ARBA" id="ARBA00004418"/>
    </source>
</evidence>
<comment type="caution">
    <text evidence="11">The sequence shown here is derived from an EMBL/GenBank/DDBJ whole genome shotgun (WGS) entry which is preliminary data.</text>
</comment>
<dbReference type="SUPFAM" id="SSF89392">
    <property type="entry name" value="Prokaryotic lipoproteins and lipoprotein localization factors"/>
    <property type="match status" value="1"/>
</dbReference>
<dbReference type="InterPro" id="IPR029046">
    <property type="entry name" value="LolA/LolB/LppX"/>
</dbReference>
<evidence type="ECO:0000256" key="8">
    <source>
        <dbReference type="ARBA" id="ARBA00022927"/>
    </source>
</evidence>
<evidence type="ECO:0000256" key="3">
    <source>
        <dbReference type="ARBA" id="ARBA00011245"/>
    </source>
</evidence>
<comment type="similarity">
    <text evidence="2 10">Belongs to the LolA family.</text>
</comment>
<dbReference type="OrthoDB" id="9787361at2"/>
<keyword evidence="7 10" id="KW-0574">Periplasm</keyword>
<keyword evidence="11" id="KW-0449">Lipoprotein</keyword>
<dbReference type="InterPro" id="IPR018323">
    <property type="entry name" value="OM_lipoprot_carrier_LolA_Pbac"/>
</dbReference>
<evidence type="ECO:0000313" key="11">
    <source>
        <dbReference type="EMBL" id="MBB5206407.1"/>
    </source>
</evidence>
<evidence type="ECO:0000256" key="10">
    <source>
        <dbReference type="HAMAP-Rule" id="MF_00240"/>
    </source>
</evidence>
<gene>
    <name evidence="10" type="primary">lolA</name>
    <name evidence="11" type="ORF">HNQ51_003753</name>
</gene>
<evidence type="ECO:0000256" key="4">
    <source>
        <dbReference type="ARBA" id="ARBA00014035"/>
    </source>
</evidence>
<evidence type="ECO:0000256" key="9">
    <source>
        <dbReference type="ARBA" id="ARBA00023186"/>
    </source>
</evidence>
<dbReference type="AlphaFoldDB" id="A0A840S506"/>
<dbReference type="EMBL" id="JACHHO010000012">
    <property type="protein sequence ID" value="MBB5206407.1"/>
    <property type="molecule type" value="Genomic_DNA"/>
</dbReference>
<dbReference type="PANTHER" id="PTHR35869">
    <property type="entry name" value="OUTER-MEMBRANE LIPOPROTEIN CARRIER PROTEIN"/>
    <property type="match status" value="1"/>
</dbReference>
<keyword evidence="9 10" id="KW-0143">Chaperone</keyword>
<evidence type="ECO:0000313" key="12">
    <source>
        <dbReference type="Proteomes" id="UP000554837"/>
    </source>
</evidence>
<evidence type="ECO:0000256" key="6">
    <source>
        <dbReference type="ARBA" id="ARBA00022729"/>
    </source>
</evidence>
<keyword evidence="5 10" id="KW-0813">Transport</keyword>
<reference evidence="11 12" key="1">
    <citation type="submission" date="2020-08" db="EMBL/GenBank/DDBJ databases">
        <title>Genomic Encyclopedia of Type Strains, Phase IV (KMG-IV): sequencing the most valuable type-strain genomes for metagenomic binning, comparative biology and taxonomic classification.</title>
        <authorList>
            <person name="Goeker M."/>
        </authorList>
    </citation>
    <scope>NUCLEOTIDE SEQUENCE [LARGE SCALE GENOMIC DNA]</scope>
    <source>
        <strain evidence="11 12">DSM 23958</strain>
    </source>
</reference>
<feature type="signal peptide" evidence="10">
    <location>
        <begin position="1"/>
        <end position="22"/>
    </location>
</feature>
<proteinExistence type="inferred from homology"/>
<accession>A0A840S506</accession>
<dbReference type="GO" id="GO:0042953">
    <property type="term" value="P:lipoprotein transport"/>
    <property type="evidence" value="ECO:0007669"/>
    <property type="project" value="InterPro"/>
</dbReference>
<comment type="subunit">
    <text evidence="3 10">Monomer.</text>
</comment>
<dbReference type="CDD" id="cd16325">
    <property type="entry name" value="LolA"/>
    <property type="match status" value="1"/>
</dbReference>
<dbReference type="GO" id="GO:0042597">
    <property type="term" value="C:periplasmic space"/>
    <property type="evidence" value="ECO:0007669"/>
    <property type="project" value="UniProtKB-SubCell"/>
</dbReference>
<dbReference type="InterPro" id="IPR004564">
    <property type="entry name" value="OM_lipoprot_carrier_LolA-like"/>
</dbReference>
<comment type="function">
    <text evidence="10">Participates in the translocation of lipoproteins from the inner membrane to the outer membrane. Only forms a complex with a lipoprotein if the residue after the N-terminal Cys is not an aspartate (The Asp acts as a targeting signal to indicate that the lipoprotein should stay in the inner membrane).</text>
</comment>
<evidence type="ECO:0000256" key="7">
    <source>
        <dbReference type="ARBA" id="ARBA00022764"/>
    </source>
</evidence>